<organism evidence="2 3">
    <name type="scientific">Synechocystis salina LEGE 00031</name>
    <dbReference type="NCBI Taxonomy" id="1828736"/>
    <lineage>
        <taxon>Bacteria</taxon>
        <taxon>Bacillati</taxon>
        <taxon>Cyanobacteriota</taxon>
        <taxon>Cyanophyceae</taxon>
        <taxon>Synechococcales</taxon>
        <taxon>Merismopediaceae</taxon>
        <taxon>Synechocystis</taxon>
    </lineage>
</organism>
<dbReference type="InterPro" id="IPR000914">
    <property type="entry name" value="SBP_5_dom"/>
</dbReference>
<evidence type="ECO:0000313" key="3">
    <source>
        <dbReference type="Proteomes" id="UP000658720"/>
    </source>
</evidence>
<dbReference type="RefSeq" id="WP_194018546.1">
    <property type="nucleotide sequence ID" value="NZ_JADEVV010000001.1"/>
</dbReference>
<reference evidence="2 3" key="1">
    <citation type="submission" date="2020-10" db="EMBL/GenBank/DDBJ databases">
        <authorList>
            <person name="Castelo-Branco R."/>
            <person name="Eusebio N."/>
            <person name="Adriana R."/>
            <person name="Vieira A."/>
            <person name="Brugerolle De Fraissinette N."/>
            <person name="Rezende De Castro R."/>
            <person name="Schneider M.P."/>
            <person name="Vasconcelos V."/>
            <person name="Leao P.N."/>
        </authorList>
    </citation>
    <scope>NUCLEOTIDE SEQUENCE [LARGE SCALE GENOMIC DNA]</scope>
    <source>
        <strain evidence="2 3">LEGE 00031</strain>
    </source>
</reference>
<comment type="caution">
    <text evidence="2">The sequence shown here is derived from an EMBL/GenBank/DDBJ whole genome shotgun (WGS) entry which is preliminary data.</text>
</comment>
<dbReference type="PANTHER" id="PTHR30290:SF65">
    <property type="entry name" value="MONOACYL PHOSPHATIDYLINOSITOL TETRAMANNOSIDE-BINDING PROTEIN LPQW-RELATED"/>
    <property type="match status" value="1"/>
</dbReference>
<dbReference type="Gene3D" id="3.40.190.10">
    <property type="entry name" value="Periplasmic binding protein-like II"/>
    <property type="match status" value="1"/>
</dbReference>
<gene>
    <name evidence="2" type="ORF">IQ217_00670</name>
</gene>
<dbReference type="Proteomes" id="UP000658720">
    <property type="component" value="Unassembled WGS sequence"/>
</dbReference>
<protein>
    <submittedName>
        <fullName evidence="2">Peptide ABC transporter substrate-binding protein</fullName>
    </submittedName>
</protein>
<feature type="domain" description="Solute-binding protein family 5" evidence="1">
    <location>
        <begin position="89"/>
        <end position="486"/>
    </location>
</feature>
<dbReference type="CDD" id="cd08513">
    <property type="entry name" value="PBP2_thermophilic_Hb8_like"/>
    <property type="match status" value="1"/>
</dbReference>
<dbReference type="PIRSF" id="PIRSF002741">
    <property type="entry name" value="MppA"/>
    <property type="match status" value="1"/>
</dbReference>
<proteinExistence type="predicted"/>
<dbReference type="Gene3D" id="3.10.105.10">
    <property type="entry name" value="Dipeptide-binding Protein, Domain 3"/>
    <property type="match status" value="1"/>
</dbReference>
<accession>A0ABR9VM23</accession>
<dbReference type="Pfam" id="PF00496">
    <property type="entry name" value="SBP_bac_5"/>
    <property type="match status" value="1"/>
</dbReference>
<dbReference type="InterPro" id="IPR030678">
    <property type="entry name" value="Peptide/Ni-bd"/>
</dbReference>
<dbReference type="InterPro" id="IPR039424">
    <property type="entry name" value="SBP_5"/>
</dbReference>
<sequence>MLLNLPAAFKFRSYQKLMGGLLPLLLFACGSPNVGNGSSQQNRQETLKILSWQAPTILNPHLATGFKDAEASRIALEPLASFDHEGNLVPFLAAEIPNVENGGVAADGLSVTWKLKPDVLWSDGQPFSAEDVVFTYKFLSDPKTGATSTGTYEAIAKVEALDKNTVKITFKEPNPAWFLPFVGSEGMILPQHIYQDFVGEKARQAPANLLPIGTGPYRVVNFKPGDVVLYEVNPHYRDKENVGFQQVEVKGGGDATSAARAVLQTGDADFALNLQVEDNILQSLAQGGKGEIVADLGSLSERVIFNLSDPDPGRTNGDRSSVKFPHPFLQDPLVRKAITLGIDRDLIAKQLYGVTGQPTANVLLLPQQYASQNTSFQFNPTEAQQLLDQAGWKDSNGNGIRDKDGIELQMVFQTSVNPLRQKTQQVIKQTLQAIGVGVELKSIDPSVFFSGDPANPDTLERFQGDLSMFTTGNTNPDPSKYMQTFTCGAIPTAENQWSGDNYGRYCSEEYDQIWQKAVAELDPEKRQQLFIQMNDLLVDDYILVPLVHRASVVGVGDRLDGVALTPWDRPTWNIKDWRPKAK</sequence>
<evidence type="ECO:0000259" key="1">
    <source>
        <dbReference type="Pfam" id="PF00496"/>
    </source>
</evidence>
<dbReference type="PANTHER" id="PTHR30290">
    <property type="entry name" value="PERIPLASMIC BINDING COMPONENT OF ABC TRANSPORTER"/>
    <property type="match status" value="1"/>
</dbReference>
<dbReference type="EMBL" id="JADEVV010000001">
    <property type="protein sequence ID" value="MBE9252389.1"/>
    <property type="molecule type" value="Genomic_DNA"/>
</dbReference>
<dbReference type="SUPFAM" id="SSF53850">
    <property type="entry name" value="Periplasmic binding protein-like II"/>
    <property type="match status" value="1"/>
</dbReference>
<name>A0ABR9VM23_9SYNC</name>
<keyword evidence="3" id="KW-1185">Reference proteome</keyword>
<evidence type="ECO:0000313" key="2">
    <source>
        <dbReference type="EMBL" id="MBE9252389.1"/>
    </source>
</evidence>